<protein>
    <recommendedName>
        <fullName evidence="5">Lipoprotein</fullName>
    </recommendedName>
</protein>
<comment type="caution">
    <text evidence="3">The sequence shown here is derived from an EMBL/GenBank/DDBJ whole genome shotgun (WGS) entry which is preliminary data.</text>
</comment>
<reference evidence="2" key="2">
    <citation type="submission" date="2023-01" db="EMBL/GenBank/DDBJ databases">
        <title>Human gut microbiome strain richness.</title>
        <authorList>
            <person name="Chen-Liaw A."/>
        </authorList>
    </citation>
    <scope>NUCLEOTIDE SEQUENCE</scope>
    <source>
        <strain evidence="2">RTP21484st1_B7_RTP21484_190118</strain>
    </source>
</reference>
<dbReference type="Proteomes" id="UP000284243">
    <property type="component" value="Unassembled WGS sequence"/>
</dbReference>
<evidence type="ECO:0008006" key="5">
    <source>
        <dbReference type="Google" id="ProtNLM"/>
    </source>
</evidence>
<evidence type="ECO:0000313" key="2">
    <source>
        <dbReference type="EMBL" id="MDB9223044.1"/>
    </source>
</evidence>
<proteinExistence type="predicted"/>
<feature type="chain" id="PRO_5042691672" description="Lipoprotein" evidence="1">
    <location>
        <begin position="18"/>
        <end position="273"/>
    </location>
</feature>
<evidence type="ECO:0000313" key="3">
    <source>
        <dbReference type="EMBL" id="RGU55505.1"/>
    </source>
</evidence>
<name>A0A1Y3ZT05_9BACT</name>
<evidence type="ECO:0000313" key="4">
    <source>
        <dbReference type="Proteomes" id="UP000284243"/>
    </source>
</evidence>
<sequence length="273" mass="31269">MKKLLFFIILCSLFSCSTETQEEQPVVTGKNFALSLYSTDSIYQSGIDSLFLFYFPESSTPAKPIYFQQELAWGDPIVLQDLEPEPHTFITVACSGSLEELKDLHMELHRNYIRINRHDNVSENLFGGVLKADPVSGEKKFELQRLVGGVKINITNFDSLNIQGYPSCHITNSPACICLGDYEDEPVYYDEYIRTDNSWYYVFPTYGVVKGMIEIDYLDENGINKIRMFEFTGKHAIEANKKLELNFMLRKKAITKSGAEDWQLTLEEEVSVL</sequence>
<dbReference type="EMBL" id="QRYC01000017">
    <property type="protein sequence ID" value="RGU55505.1"/>
    <property type="molecule type" value="Genomic_DNA"/>
</dbReference>
<dbReference type="RefSeq" id="WP_046404300.1">
    <property type="nucleotide sequence ID" value="NZ_JABWDG010000013.1"/>
</dbReference>
<dbReference type="AlphaFoldDB" id="A0A1Y3ZT05"/>
<organism evidence="3 4">
    <name type="scientific">Odoribacter splanchnicus</name>
    <dbReference type="NCBI Taxonomy" id="28118"/>
    <lineage>
        <taxon>Bacteria</taxon>
        <taxon>Pseudomonadati</taxon>
        <taxon>Bacteroidota</taxon>
        <taxon>Bacteroidia</taxon>
        <taxon>Bacteroidales</taxon>
        <taxon>Odoribacteraceae</taxon>
        <taxon>Odoribacter</taxon>
    </lineage>
</organism>
<dbReference type="EMBL" id="JAQMRD010000009">
    <property type="protein sequence ID" value="MDB9223044.1"/>
    <property type="molecule type" value="Genomic_DNA"/>
</dbReference>
<accession>A0A1Y3ZT05</accession>
<evidence type="ECO:0000256" key="1">
    <source>
        <dbReference type="SAM" id="SignalP"/>
    </source>
</evidence>
<dbReference type="PROSITE" id="PS51257">
    <property type="entry name" value="PROKAR_LIPOPROTEIN"/>
    <property type="match status" value="1"/>
</dbReference>
<feature type="signal peptide" evidence="1">
    <location>
        <begin position="1"/>
        <end position="17"/>
    </location>
</feature>
<dbReference type="Proteomes" id="UP001212263">
    <property type="component" value="Unassembled WGS sequence"/>
</dbReference>
<reference evidence="3 4" key="1">
    <citation type="submission" date="2018-08" db="EMBL/GenBank/DDBJ databases">
        <title>A genome reference for cultivated species of the human gut microbiota.</title>
        <authorList>
            <person name="Zou Y."/>
            <person name="Xue W."/>
            <person name="Luo G."/>
        </authorList>
    </citation>
    <scope>NUCLEOTIDE SEQUENCE [LARGE SCALE GENOMIC DNA]</scope>
    <source>
        <strain evidence="3 4">AF16-14</strain>
    </source>
</reference>
<keyword evidence="1" id="KW-0732">Signal</keyword>
<gene>
    <name evidence="3" type="ORF">DWW57_12315</name>
    <name evidence="2" type="ORF">PN645_08500</name>
</gene>